<dbReference type="STRING" id="49451.A0A314KXC8"/>
<comment type="caution">
    <text evidence="3">The sequence shown here is derived from an EMBL/GenBank/DDBJ whole genome shotgun (WGS) entry which is preliminary data.</text>
</comment>
<evidence type="ECO:0000313" key="3">
    <source>
        <dbReference type="EMBL" id="OIT33805.1"/>
    </source>
</evidence>
<dbReference type="Gramene" id="OIT33805">
    <property type="protein sequence ID" value="OIT33805"/>
    <property type="gene ID" value="A4A49_65751"/>
</dbReference>
<feature type="non-terminal residue" evidence="3">
    <location>
        <position position="134"/>
    </location>
</feature>
<keyword evidence="4" id="KW-1185">Reference proteome</keyword>
<dbReference type="Proteomes" id="UP000187609">
    <property type="component" value="Unassembled WGS sequence"/>
</dbReference>
<reference evidence="3" key="1">
    <citation type="submission" date="2016-11" db="EMBL/GenBank/DDBJ databases">
        <title>The genome of Nicotiana attenuata.</title>
        <authorList>
            <person name="Xu S."/>
            <person name="Brockmoeller T."/>
            <person name="Gaquerel E."/>
            <person name="Navarro A."/>
            <person name="Kuhl H."/>
            <person name="Gase K."/>
            <person name="Ling Z."/>
            <person name="Zhou W."/>
            <person name="Kreitzer C."/>
            <person name="Stanke M."/>
            <person name="Tang H."/>
            <person name="Lyons E."/>
            <person name="Pandey P."/>
            <person name="Pandey S.P."/>
            <person name="Timmermann B."/>
            <person name="Baldwin I.T."/>
        </authorList>
    </citation>
    <scope>NUCLEOTIDE SEQUENCE [LARGE SCALE GENOMIC DNA]</scope>
    <source>
        <strain evidence="3">UT</strain>
    </source>
</reference>
<keyword evidence="2" id="KW-0342">GTP-binding</keyword>
<dbReference type="Gene3D" id="3.30.1330.20">
    <property type="entry name" value="Tubulin/FtsZ, C-terminal domain"/>
    <property type="match status" value="1"/>
</dbReference>
<dbReference type="InterPro" id="IPR037103">
    <property type="entry name" value="Tubulin/FtsZ-like_C"/>
</dbReference>
<dbReference type="SUPFAM" id="SSF55307">
    <property type="entry name" value="Tubulin C-terminal domain-like"/>
    <property type="match status" value="1"/>
</dbReference>
<accession>A0A314KXC8</accession>
<organism evidence="3 4">
    <name type="scientific">Nicotiana attenuata</name>
    <name type="common">Coyote tobacco</name>
    <dbReference type="NCBI Taxonomy" id="49451"/>
    <lineage>
        <taxon>Eukaryota</taxon>
        <taxon>Viridiplantae</taxon>
        <taxon>Streptophyta</taxon>
        <taxon>Embryophyta</taxon>
        <taxon>Tracheophyta</taxon>
        <taxon>Spermatophyta</taxon>
        <taxon>Magnoliopsida</taxon>
        <taxon>eudicotyledons</taxon>
        <taxon>Gunneridae</taxon>
        <taxon>Pentapetalae</taxon>
        <taxon>asterids</taxon>
        <taxon>lamiids</taxon>
        <taxon>Solanales</taxon>
        <taxon>Solanaceae</taxon>
        <taxon>Nicotianoideae</taxon>
        <taxon>Nicotianeae</taxon>
        <taxon>Nicotiana</taxon>
    </lineage>
</organism>
<keyword evidence="1" id="KW-0547">Nucleotide-binding</keyword>
<proteinExistence type="predicted"/>
<protein>
    <submittedName>
        <fullName evidence="3">Uncharacterized protein</fullName>
    </submittedName>
</protein>
<evidence type="ECO:0000256" key="1">
    <source>
        <dbReference type="ARBA" id="ARBA00022741"/>
    </source>
</evidence>
<gene>
    <name evidence="3" type="ORF">A4A49_65751</name>
</gene>
<dbReference type="AlphaFoldDB" id="A0A314KXC8"/>
<feature type="non-terminal residue" evidence="3">
    <location>
        <position position="1"/>
    </location>
</feature>
<name>A0A314KXC8_NICAT</name>
<dbReference type="EMBL" id="MJEQ01000820">
    <property type="protein sequence ID" value="OIT33805.1"/>
    <property type="molecule type" value="Genomic_DNA"/>
</dbReference>
<dbReference type="InterPro" id="IPR008280">
    <property type="entry name" value="Tub_FtsZ_C"/>
</dbReference>
<evidence type="ECO:0000256" key="2">
    <source>
        <dbReference type="ARBA" id="ARBA00023134"/>
    </source>
</evidence>
<evidence type="ECO:0000313" key="4">
    <source>
        <dbReference type="Proteomes" id="UP000187609"/>
    </source>
</evidence>
<sequence length="134" mass="14855">LFLSRYKGAMILCGQRAQLQYPMINLLLQAIAALDAGFERIVQDALVKCDPLHSKLLTCCLMICGDILPKDVNITVAAISSHVHKIVIDPVFLFYFPTHLCIKTVRRVCTTNAVLNPNLEDKVFIQGGGIVMNQ</sequence>
<dbReference type="GO" id="GO:0005525">
    <property type="term" value="F:GTP binding"/>
    <property type="evidence" value="ECO:0007669"/>
    <property type="project" value="UniProtKB-KW"/>
</dbReference>